<organism evidence="1 2">
    <name type="scientific">Panagrolaimus sp. ES5</name>
    <dbReference type="NCBI Taxonomy" id="591445"/>
    <lineage>
        <taxon>Eukaryota</taxon>
        <taxon>Metazoa</taxon>
        <taxon>Ecdysozoa</taxon>
        <taxon>Nematoda</taxon>
        <taxon>Chromadorea</taxon>
        <taxon>Rhabditida</taxon>
        <taxon>Tylenchina</taxon>
        <taxon>Panagrolaimomorpha</taxon>
        <taxon>Panagrolaimoidea</taxon>
        <taxon>Panagrolaimidae</taxon>
        <taxon>Panagrolaimus</taxon>
    </lineage>
</organism>
<dbReference type="WBParaSite" id="ES5_v2.g14890.t1">
    <property type="protein sequence ID" value="ES5_v2.g14890.t1"/>
    <property type="gene ID" value="ES5_v2.g14890"/>
</dbReference>
<protein>
    <submittedName>
        <fullName evidence="2">Exonuclease domain-containing protein</fullName>
    </submittedName>
</protein>
<proteinExistence type="predicted"/>
<sequence length="1066" mass="118933">MLSSSVFSRFPCPDDQCTRPYCQYVHDKNGTNDAAKKSISTDSVPSTSSSVIIISQEEAPITNNYVGYYSSAGMDDDVTLSTTTTATTSTNQAYDPFASIYGYNSTATSYAPEAPTTSFNNTNSYIPIINNAYNSTTEIFEKNAAQKSISTDSVPSTSSSVIIISQEEAPITNNYVGYYSSAGMDDDVTLSTTTTATTSTNQAYDPFASIYGYNSTATSYAPEAPTTSFNNTNSYLPIINNAYNSTTEIFEKSGGFTAANEKEEEEVMDPKPSNISPHKSKKGRGFALNDEIMDPAPSKAETKPRIRKDSSEFVDPSRGFALNDEIMDPAPSKIETKPRIRKDSSEFVDPSKPVLPPDLGNDEILQFGKQQKPKEKPKETYISKKAKKPAPKVLIESQSSTKDKTKEVNLMMKNISTIDRQLDDLKNVRKRQLEENIRKHSSIDVDALFEVEEPPPRKITKTASSSSARESRDSEKSSNKPPQKIAPLQPSTTKKPFQTKDDDVIVISQKPPQPQPKGARVAHHPTIPNVPTIKRRTLLKDQIEARQKAVESAKPPPSGSTKQQSLITSFNKGTPRVAHMPKSAPPKPKLSEPPSKPSLKEPNSRKVPVQVRQRILDKLVTEFVQFMPRTPPKPKLSEPPSKPSLKEPNSRKVPVQVRQRILDKLVTEFVQFMPRNDAISVAQDEEYDMLNKSATRTGYCSSVSGIIQRAREMANNRKTSKSSAPGISHLDLLKGRHAGEISIGVNKHVKKNAERVSEYSEAELYEALFDKYIMTNEQLEENGYPLWVDETKKDLVRIKTSELDAKNELYVDPKSPTRICCRCKSTYRIKIREDDVVENSDCVYHWGKFWKKKVQAQWIPRYTCCDMGEGVPGCSLGKQHVTQMQTTDVFKEFVEAPSRRAGYDARSNKIFALDCEMVYTSLGTACARLSVVDYRGDKVLDEIIKPPGDLLDTNFRFSGLEEDEVLNAKLDLAGAQERFFELVNRDTILIGHSLESDLKSMRIVHKNVIDTSVLFPHRLGPPYKRALKNLSSEILMEIIQEDVTGHDSAEDAQIALKLVLHKLKNE</sequence>
<evidence type="ECO:0000313" key="1">
    <source>
        <dbReference type="Proteomes" id="UP000887579"/>
    </source>
</evidence>
<reference evidence="2" key="1">
    <citation type="submission" date="2022-11" db="UniProtKB">
        <authorList>
            <consortium name="WormBaseParasite"/>
        </authorList>
    </citation>
    <scope>IDENTIFICATION</scope>
</reference>
<name>A0AC34FCQ0_9BILA</name>
<accession>A0AC34FCQ0</accession>
<evidence type="ECO:0000313" key="2">
    <source>
        <dbReference type="WBParaSite" id="ES5_v2.g14890.t1"/>
    </source>
</evidence>
<dbReference type="Proteomes" id="UP000887579">
    <property type="component" value="Unplaced"/>
</dbReference>